<accession>A0A5J5EXQ7</accession>
<sequence>MRYVLDALITPTALMAQAASSFRFFIPHGQHMAQRTRPQLGRLVQLIRRARPTRPPVLWDDVEATGVGYCPFLTYDGAGAGVIDGVEISSDLAQCRVRGRVISGEEIKHCHHLACNGAQRISEAGLL</sequence>
<dbReference type="EMBL" id="VXIS01000096">
    <property type="protein sequence ID" value="KAA8905764.1"/>
    <property type="molecule type" value="Genomic_DNA"/>
</dbReference>
<comment type="caution">
    <text evidence="1">The sequence shown here is derived from an EMBL/GenBank/DDBJ whole genome shotgun (WGS) entry which is preliminary data.</text>
</comment>
<gene>
    <name evidence="1" type="ORF">FN846DRAFT_950069</name>
</gene>
<name>A0A5J5EXQ7_9PEZI</name>
<dbReference type="AlphaFoldDB" id="A0A5J5EXQ7"/>
<organism evidence="1 2">
    <name type="scientific">Sphaerosporella brunnea</name>
    <dbReference type="NCBI Taxonomy" id="1250544"/>
    <lineage>
        <taxon>Eukaryota</taxon>
        <taxon>Fungi</taxon>
        <taxon>Dikarya</taxon>
        <taxon>Ascomycota</taxon>
        <taxon>Pezizomycotina</taxon>
        <taxon>Pezizomycetes</taxon>
        <taxon>Pezizales</taxon>
        <taxon>Pyronemataceae</taxon>
        <taxon>Sphaerosporella</taxon>
    </lineage>
</organism>
<dbReference type="Proteomes" id="UP000326924">
    <property type="component" value="Unassembled WGS sequence"/>
</dbReference>
<keyword evidence="2" id="KW-1185">Reference proteome</keyword>
<evidence type="ECO:0000313" key="2">
    <source>
        <dbReference type="Proteomes" id="UP000326924"/>
    </source>
</evidence>
<evidence type="ECO:0000313" key="1">
    <source>
        <dbReference type="EMBL" id="KAA8905764.1"/>
    </source>
</evidence>
<proteinExistence type="predicted"/>
<dbReference type="InParanoid" id="A0A5J5EXQ7"/>
<protein>
    <submittedName>
        <fullName evidence="1">Uncharacterized protein</fullName>
    </submittedName>
</protein>
<reference evidence="1 2" key="1">
    <citation type="submission" date="2019-09" db="EMBL/GenBank/DDBJ databases">
        <title>Draft genome of the ectomycorrhizal ascomycete Sphaerosporella brunnea.</title>
        <authorList>
            <consortium name="DOE Joint Genome Institute"/>
            <person name="Benucci G.M."/>
            <person name="Marozzi G."/>
            <person name="Antonielli L."/>
            <person name="Sanchez S."/>
            <person name="Marco P."/>
            <person name="Wang X."/>
            <person name="Falini L.B."/>
            <person name="Barry K."/>
            <person name="Haridas S."/>
            <person name="Lipzen A."/>
            <person name="Labutti K."/>
            <person name="Grigoriev I.V."/>
            <person name="Murat C."/>
            <person name="Martin F."/>
            <person name="Albertini E."/>
            <person name="Donnini D."/>
            <person name="Bonito G."/>
        </authorList>
    </citation>
    <scope>NUCLEOTIDE SEQUENCE [LARGE SCALE GENOMIC DNA]</scope>
    <source>
        <strain evidence="1 2">Sb_GMNB300</strain>
    </source>
</reference>